<proteinExistence type="predicted"/>
<dbReference type="AlphaFoldDB" id="A0A2W5KHJ1"/>
<feature type="transmembrane region" description="Helical" evidence="1">
    <location>
        <begin position="60"/>
        <end position="82"/>
    </location>
</feature>
<keyword evidence="1" id="KW-0472">Membrane</keyword>
<dbReference type="EMBL" id="QFPN01000006">
    <property type="protein sequence ID" value="PZQ14325.1"/>
    <property type="molecule type" value="Genomic_DNA"/>
</dbReference>
<gene>
    <name evidence="2" type="ORF">DI565_12975</name>
</gene>
<keyword evidence="1" id="KW-0812">Transmembrane</keyword>
<sequence>MTLSGPTLASLLDDRGNSLTVMRLLAAVAVVSVAEAQMVGRSLPRSCDGGHMSRAAKLLLVLRGLVRTTVVALIAAAVLMAASAHSGAASAVAPDSNSGTGATIVQSIAPDVDRANSGGCSLTAECCGACVASLRTSETMTIPVETEALERSWPRPYRPAAFTVCHTPPPRAG</sequence>
<name>A0A2W5KHJ1_ANCNO</name>
<evidence type="ECO:0000256" key="1">
    <source>
        <dbReference type="SAM" id="Phobius"/>
    </source>
</evidence>
<accession>A0A2W5KHJ1</accession>
<evidence type="ECO:0000313" key="2">
    <source>
        <dbReference type="EMBL" id="PZQ14325.1"/>
    </source>
</evidence>
<keyword evidence="1" id="KW-1133">Transmembrane helix</keyword>
<protein>
    <submittedName>
        <fullName evidence="2">Uncharacterized protein</fullName>
    </submittedName>
</protein>
<evidence type="ECO:0000313" key="3">
    <source>
        <dbReference type="Proteomes" id="UP000249577"/>
    </source>
</evidence>
<organism evidence="2 3">
    <name type="scientific">Ancylobacter novellus</name>
    <name type="common">Thiobacillus novellus</name>
    <dbReference type="NCBI Taxonomy" id="921"/>
    <lineage>
        <taxon>Bacteria</taxon>
        <taxon>Pseudomonadati</taxon>
        <taxon>Pseudomonadota</taxon>
        <taxon>Alphaproteobacteria</taxon>
        <taxon>Hyphomicrobiales</taxon>
        <taxon>Xanthobacteraceae</taxon>
        <taxon>Ancylobacter</taxon>
    </lineage>
</organism>
<comment type="caution">
    <text evidence="2">The sequence shown here is derived from an EMBL/GenBank/DDBJ whole genome shotgun (WGS) entry which is preliminary data.</text>
</comment>
<dbReference type="Proteomes" id="UP000249577">
    <property type="component" value="Unassembled WGS sequence"/>
</dbReference>
<reference evidence="2 3" key="1">
    <citation type="submission" date="2017-08" db="EMBL/GenBank/DDBJ databases">
        <title>Infants hospitalized years apart are colonized by the same room-sourced microbial strains.</title>
        <authorList>
            <person name="Brooks B."/>
            <person name="Olm M.R."/>
            <person name="Firek B.A."/>
            <person name="Baker R."/>
            <person name="Thomas B.C."/>
            <person name="Morowitz M.J."/>
            <person name="Banfield J.F."/>
        </authorList>
    </citation>
    <scope>NUCLEOTIDE SEQUENCE [LARGE SCALE GENOMIC DNA]</scope>
    <source>
        <strain evidence="2">S2_005_003_R2_43</strain>
    </source>
</reference>
<feature type="transmembrane region" description="Helical" evidence="1">
    <location>
        <begin position="20"/>
        <end position="39"/>
    </location>
</feature>